<dbReference type="OrthoDB" id="7791409at2"/>
<evidence type="ECO:0008006" key="4">
    <source>
        <dbReference type="Google" id="ProtNLM"/>
    </source>
</evidence>
<comment type="caution">
    <text evidence="2">The sequence shown here is derived from an EMBL/GenBank/DDBJ whole genome shotgun (WGS) entry which is preliminary data.</text>
</comment>
<dbReference type="Proteomes" id="UP000193926">
    <property type="component" value="Unassembled WGS sequence"/>
</dbReference>
<dbReference type="RefSeq" id="WP_085635435.1">
    <property type="nucleotide sequence ID" value="NZ_JFKC01000002.1"/>
</dbReference>
<dbReference type="AlphaFoldDB" id="A0A1X4NPG7"/>
<proteinExistence type="predicted"/>
<evidence type="ECO:0000256" key="1">
    <source>
        <dbReference type="SAM" id="SignalP"/>
    </source>
</evidence>
<dbReference type="Pfam" id="PF09898">
    <property type="entry name" value="DUF2125"/>
    <property type="match status" value="1"/>
</dbReference>
<feature type="signal peptide" evidence="1">
    <location>
        <begin position="1"/>
        <end position="24"/>
    </location>
</feature>
<keyword evidence="3" id="KW-1185">Reference proteome</keyword>
<dbReference type="STRING" id="1123756.MGEO_04080"/>
<reference evidence="2 3" key="1">
    <citation type="submission" date="2014-03" db="EMBL/GenBank/DDBJ databases">
        <title>The draft genome sequence of Marivita geojedonensis KCTC 23882.</title>
        <authorList>
            <person name="Lai Q."/>
            <person name="Shao Z."/>
        </authorList>
    </citation>
    <scope>NUCLEOTIDE SEQUENCE [LARGE SCALE GENOMIC DNA]</scope>
    <source>
        <strain evidence="2 3">DPG-138</strain>
    </source>
</reference>
<evidence type="ECO:0000313" key="2">
    <source>
        <dbReference type="EMBL" id="OSQ52559.1"/>
    </source>
</evidence>
<accession>A0A1X4NPG7</accession>
<name>A0A1X4NPG7_9RHOB</name>
<sequence length="508" mass="52747">MHRLARLSTSSALALGLAAGPAFADLTAQQVWGGIEAAMQGFGYSVSATETATSDGLDVTDVVMRFEVPEENSAVTVSMDAVDLVENGDGSVTMTFPASMPITIDAAPEGEDTVNMVLDYANDGLELVVSGDPANMTYAYSANQLTISLSEMNINGEPVGRDEARFDFVLDDVTGTTTTAKSGAMTITQDVQASAASYDFAFNDPQSDDAALITGSMGAVLATSTATLPEGFDPSNPESLTAGGFSATGALSYDDGETQFAATESAGTTSGTTKTGSVRIQFSVDDAAIRYDVTATEQAFTLSGPELPLPVDVRMAASSFNMTAPVAAAEEPQDMAFGIAMRGFEVSDLLWNIFDPGAALPRDPATVALDLTGQVTPFVNLFDPADVARIEATGQVPGELNALTLNDLTVEVAGAKLGGTGQFTFDNDDMTTFDGFPRPTGTVSLTLDGANALIDKLIAMGLLTNEDAMGARMMMSMFAVPGDGADSLKSSLQINEQGHVLANGMRIQ</sequence>
<dbReference type="EMBL" id="JFKC01000002">
    <property type="protein sequence ID" value="OSQ52559.1"/>
    <property type="molecule type" value="Genomic_DNA"/>
</dbReference>
<evidence type="ECO:0000313" key="3">
    <source>
        <dbReference type="Proteomes" id="UP000193926"/>
    </source>
</evidence>
<organism evidence="2 3">
    <name type="scientific">Marivita geojedonensis</name>
    <dbReference type="NCBI Taxonomy" id="1123756"/>
    <lineage>
        <taxon>Bacteria</taxon>
        <taxon>Pseudomonadati</taxon>
        <taxon>Pseudomonadota</taxon>
        <taxon>Alphaproteobacteria</taxon>
        <taxon>Rhodobacterales</taxon>
        <taxon>Roseobacteraceae</taxon>
        <taxon>Marivita</taxon>
    </lineage>
</organism>
<protein>
    <recommendedName>
        <fullName evidence="4">DUF2125 domain-containing protein</fullName>
    </recommendedName>
</protein>
<keyword evidence="1" id="KW-0732">Signal</keyword>
<dbReference type="InterPro" id="IPR018666">
    <property type="entry name" value="DUF2125"/>
</dbReference>
<feature type="chain" id="PRO_5012936799" description="DUF2125 domain-containing protein" evidence="1">
    <location>
        <begin position="25"/>
        <end position="508"/>
    </location>
</feature>
<gene>
    <name evidence="2" type="ORF">MGEO_04080</name>
</gene>